<proteinExistence type="predicted"/>
<keyword evidence="2" id="KW-1185">Reference proteome</keyword>
<sequence>MIFQRRKKEIESEQFYQSNRINGENSNHVKQFIGSKQKIWNLKEYSETNIECEIELPKIKSDNPEKCIKVEKETTNKFIDEAGNIWNRERFIENSGELNIDIDENKGVLKVESSEEEMY</sequence>
<name>A0ABD2NBS9_9CUCU</name>
<gene>
    <name evidence="1" type="ORF">HHI36_020553</name>
</gene>
<reference evidence="1 2" key="1">
    <citation type="journal article" date="2021" name="BMC Biol.">
        <title>Horizontally acquired antibacterial genes associated with adaptive radiation of ladybird beetles.</title>
        <authorList>
            <person name="Li H.S."/>
            <person name="Tang X.F."/>
            <person name="Huang Y.H."/>
            <person name="Xu Z.Y."/>
            <person name="Chen M.L."/>
            <person name="Du X.Y."/>
            <person name="Qiu B.Y."/>
            <person name="Chen P.T."/>
            <person name="Zhang W."/>
            <person name="Slipinski A."/>
            <person name="Escalona H.E."/>
            <person name="Waterhouse R.M."/>
            <person name="Zwick A."/>
            <person name="Pang H."/>
        </authorList>
    </citation>
    <scope>NUCLEOTIDE SEQUENCE [LARGE SCALE GENOMIC DNA]</scope>
    <source>
        <strain evidence="1">SYSU2018</strain>
    </source>
</reference>
<organism evidence="1 2">
    <name type="scientific">Cryptolaemus montrouzieri</name>
    <dbReference type="NCBI Taxonomy" id="559131"/>
    <lineage>
        <taxon>Eukaryota</taxon>
        <taxon>Metazoa</taxon>
        <taxon>Ecdysozoa</taxon>
        <taxon>Arthropoda</taxon>
        <taxon>Hexapoda</taxon>
        <taxon>Insecta</taxon>
        <taxon>Pterygota</taxon>
        <taxon>Neoptera</taxon>
        <taxon>Endopterygota</taxon>
        <taxon>Coleoptera</taxon>
        <taxon>Polyphaga</taxon>
        <taxon>Cucujiformia</taxon>
        <taxon>Coccinelloidea</taxon>
        <taxon>Coccinellidae</taxon>
        <taxon>Scymninae</taxon>
        <taxon>Scymnini</taxon>
        <taxon>Cryptolaemus</taxon>
    </lineage>
</organism>
<comment type="caution">
    <text evidence="1">The sequence shown here is derived from an EMBL/GenBank/DDBJ whole genome shotgun (WGS) entry which is preliminary data.</text>
</comment>
<protein>
    <recommendedName>
        <fullName evidence="3">SHSP domain-containing protein</fullName>
    </recommendedName>
</protein>
<dbReference type="AlphaFoldDB" id="A0ABD2NBS9"/>
<evidence type="ECO:0000313" key="1">
    <source>
        <dbReference type="EMBL" id="KAL3275809.1"/>
    </source>
</evidence>
<dbReference type="EMBL" id="JABFTP020000083">
    <property type="protein sequence ID" value="KAL3275809.1"/>
    <property type="molecule type" value="Genomic_DNA"/>
</dbReference>
<evidence type="ECO:0008006" key="3">
    <source>
        <dbReference type="Google" id="ProtNLM"/>
    </source>
</evidence>
<accession>A0ABD2NBS9</accession>
<evidence type="ECO:0000313" key="2">
    <source>
        <dbReference type="Proteomes" id="UP001516400"/>
    </source>
</evidence>
<dbReference type="Proteomes" id="UP001516400">
    <property type="component" value="Unassembled WGS sequence"/>
</dbReference>